<organism evidence="2 3">
    <name type="scientific">Naegleria lovaniensis</name>
    <name type="common">Amoeba</name>
    <dbReference type="NCBI Taxonomy" id="51637"/>
    <lineage>
        <taxon>Eukaryota</taxon>
        <taxon>Discoba</taxon>
        <taxon>Heterolobosea</taxon>
        <taxon>Tetramitia</taxon>
        <taxon>Eutetramitia</taxon>
        <taxon>Vahlkampfiidae</taxon>
        <taxon>Naegleria</taxon>
    </lineage>
</organism>
<protein>
    <submittedName>
        <fullName evidence="2">Uncharacterized protein</fullName>
    </submittedName>
</protein>
<evidence type="ECO:0000256" key="1">
    <source>
        <dbReference type="SAM" id="MobiDB-lite"/>
    </source>
</evidence>
<evidence type="ECO:0000313" key="3">
    <source>
        <dbReference type="Proteomes" id="UP000816034"/>
    </source>
</evidence>
<dbReference type="EMBL" id="PYSW02000012">
    <property type="protein sequence ID" value="KAG2387617.1"/>
    <property type="molecule type" value="Genomic_DNA"/>
</dbReference>
<feature type="region of interest" description="Disordered" evidence="1">
    <location>
        <begin position="309"/>
        <end position="332"/>
    </location>
</feature>
<dbReference type="Proteomes" id="UP000816034">
    <property type="component" value="Unassembled WGS sequence"/>
</dbReference>
<dbReference type="AlphaFoldDB" id="A0AA88GV94"/>
<comment type="caution">
    <text evidence="2">The sequence shown here is derived from an EMBL/GenBank/DDBJ whole genome shotgun (WGS) entry which is preliminary data.</text>
</comment>
<reference evidence="2 3" key="1">
    <citation type="journal article" date="2018" name="BMC Genomics">
        <title>The genome of Naegleria lovaniensis, the basis for a comparative approach to unravel pathogenicity factors of the human pathogenic amoeba N. fowleri.</title>
        <authorList>
            <person name="Liechti N."/>
            <person name="Schurch N."/>
            <person name="Bruggmann R."/>
            <person name="Wittwer M."/>
        </authorList>
    </citation>
    <scope>NUCLEOTIDE SEQUENCE [LARGE SCALE GENOMIC DNA]</scope>
    <source>
        <strain evidence="2 3">ATCC 30569</strain>
    </source>
</reference>
<keyword evidence="3" id="KW-1185">Reference proteome</keyword>
<gene>
    <name evidence="2" type="ORF">C9374_001211</name>
</gene>
<feature type="compositionally biased region" description="Basic and acidic residues" evidence="1">
    <location>
        <begin position="323"/>
        <end position="332"/>
    </location>
</feature>
<dbReference type="RefSeq" id="XP_044551609.1">
    <property type="nucleotide sequence ID" value="XM_044687839.1"/>
</dbReference>
<sequence>MFNHRISNHPRIGHCVLKSNSNIKFQLHVQRQQFSSNCSLCINPSSLRKDRSTIMNNATWERQQHNILQQANDHVHHHSSSISHKIIHSISEYIGLQLVNKLACRIEKSLAKKVLSKKLVSKSSVLMLERVIEKTAVRILQRVGRGAVLSIPLLGGILAAYSCRNDYLRARKEQEWSETFHDPPIHERVLNSEPMSSTASMKKLTKLEAYKYFFIASALNGLDALLNCGMFYVAAFREDESMNHHDDGNEVQLGLFETLQQLPNSVLNHSVLDNETILAVLEVGSLASVVTATCMAILGEIASSHARVGDSNETTTSVIPEASSEKSHSVTN</sequence>
<evidence type="ECO:0000313" key="2">
    <source>
        <dbReference type="EMBL" id="KAG2387617.1"/>
    </source>
</evidence>
<name>A0AA88GV94_NAELO</name>
<proteinExistence type="predicted"/>
<dbReference type="GeneID" id="68093667"/>
<accession>A0AA88GV94</accession>